<accession>A0A5M3MRG4</accession>
<dbReference type="GeneID" id="19208990"/>
<evidence type="ECO:0000313" key="2">
    <source>
        <dbReference type="EMBL" id="EIW81667.1"/>
    </source>
</evidence>
<feature type="region of interest" description="Disordered" evidence="1">
    <location>
        <begin position="72"/>
        <end position="123"/>
    </location>
</feature>
<dbReference type="EMBL" id="JH711577">
    <property type="protein sequence ID" value="EIW81667.1"/>
    <property type="molecule type" value="Genomic_DNA"/>
</dbReference>
<reference evidence="3" key="1">
    <citation type="journal article" date="2012" name="Science">
        <title>The Paleozoic origin of enzymatic lignin decomposition reconstructed from 31 fungal genomes.</title>
        <authorList>
            <person name="Floudas D."/>
            <person name="Binder M."/>
            <person name="Riley R."/>
            <person name="Barry K."/>
            <person name="Blanchette R.A."/>
            <person name="Henrissat B."/>
            <person name="Martinez A.T."/>
            <person name="Otillar R."/>
            <person name="Spatafora J.W."/>
            <person name="Yadav J.S."/>
            <person name="Aerts A."/>
            <person name="Benoit I."/>
            <person name="Boyd A."/>
            <person name="Carlson A."/>
            <person name="Copeland A."/>
            <person name="Coutinho P.M."/>
            <person name="de Vries R.P."/>
            <person name="Ferreira P."/>
            <person name="Findley K."/>
            <person name="Foster B."/>
            <person name="Gaskell J."/>
            <person name="Glotzer D."/>
            <person name="Gorecki P."/>
            <person name="Heitman J."/>
            <person name="Hesse C."/>
            <person name="Hori C."/>
            <person name="Igarashi K."/>
            <person name="Jurgens J.A."/>
            <person name="Kallen N."/>
            <person name="Kersten P."/>
            <person name="Kohler A."/>
            <person name="Kuees U."/>
            <person name="Kumar T.K.A."/>
            <person name="Kuo A."/>
            <person name="LaButti K."/>
            <person name="Larrondo L.F."/>
            <person name="Lindquist E."/>
            <person name="Ling A."/>
            <person name="Lombard V."/>
            <person name="Lucas S."/>
            <person name="Lundell T."/>
            <person name="Martin R."/>
            <person name="McLaughlin D.J."/>
            <person name="Morgenstern I."/>
            <person name="Morin E."/>
            <person name="Murat C."/>
            <person name="Nagy L.G."/>
            <person name="Nolan M."/>
            <person name="Ohm R.A."/>
            <person name="Patyshakuliyeva A."/>
            <person name="Rokas A."/>
            <person name="Ruiz-Duenas F.J."/>
            <person name="Sabat G."/>
            <person name="Salamov A."/>
            <person name="Samejima M."/>
            <person name="Schmutz J."/>
            <person name="Slot J.C."/>
            <person name="St John F."/>
            <person name="Stenlid J."/>
            <person name="Sun H."/>
            <person name="Sun S."/>
            <person name="Syed K."/>
            <person name="Tsang A."/>
            <person name="Wiebenga A."/>
            <person name="Young D."/>
            <person name="Pisabarro A."/>
            <person name="Eastwood D.C."/>
            <person name="Martin F."/>
            <person name="Cullen D."/>
            <person name="Grigoriev I.V."/>
            <person name="Hibbett D.S."/>
        </authorList>
    </citation>
    <scope>NUCLEOTIDE SEQUENCE [LARGE SCALE GENOMIC DNA]</scope>
    <source>
        <strain evidence="3">RWD-64-598 SS2</strain>
    </source>
</reference>
<feature type="compositionally biased region" description="Basic and acidic residues" evidence="1">
    <location>
        <begin position="94"/>
        <end position="107"/>
    </location>
</feature>
<feature type="compositionally biased region" description="Basic and acidic residues" evidence="1">
    <location>
        <begin position="27"/>
        <end position="37"/>
    </location>
</feature>
<feature type="region of interest" description="Disordered" evidence="1">
    <location>
        <begin position="484"/>
        <end position="512"/>
    </location>
</feature>
<gene>
    <name evidence="2" type="ORF">CONPUDRAFT_72090</name>
</gene>
<keyword evidence="3" id="KW-1185">Reference proteome</keyword>
<dbReference type="AlphaFoldDB" id="A0A5M3MRG4"/>
<dbReference type="Proteomes" id="UP000053558">
    <property type="component" value="Unassembled WGS sequence"/>
</dbReference>
<feature type="region of interest" description="Disordered" evidence="1">
    <location>
        <begin position="23"/>
        <end position="54"/>
    </location>
</feature>
<name>A0A5M3MRG4_CONPW</name>
<feature type="compositionally biased region" description="Polar residues" evidence="1">
    <location>
        <begin position="114"/>
        <end position="123"/>
    </location>
</feature>
<sequence>MEPTNARKACDCGRRMRTRFSQLGRPCSEDKAEEGGKGHKARTRHTGTGIAKLKPSPSVSVGVCLSRASPTTATGKEAKNRAAITGRRARHSGKTKEARDMMHDAHAPKHSAHTRSSMRQTRSAGIRGRLTLSGATGADPARQRGLLSDRRREMASAFEAFEHGKSFEMHPWRIITPEAKKRVLLPDRPPVAEFGKAASNPARIFRRPACLRRPRCSSSAPSGALVQDKLHSNVQEMQAKNEVYGPKQILGGVVRRLPLAMQGLVAALRVKEEPWCWEGGGAAWPCRPFVGSSPIKRLHFIPSNNYARPPRFVRSFPAPRRFGASSAPPSLVPLRSALRHSFSAAAATHFRGTHYDAKRRLFRQLSNVLLPIVGLDRCFGCWFLFEAERVHKKRVCRSYAFMGQGARRSSPWLARILPNLKDPKPQDDSYVQVNVNEGSVETGIDKVAGCCVSEDHVIKGAAEPNLHLGFPFCDKHKFRKEENLPDLEDRRSSGPPRHTQALEKSSRKNYPL</sequence>
<comment type="caution">
    <text evidence="2">The sequence shown here is derived from an EMBL/GenBank/DDBJ whole genome shotgun (WGS) entry which is preliminary data.</text>
</comment>
<dbReference type="RefSeq" id="XP_007767453.1">
    <property type="nucleotide sequence ID" value="XM_007769263.1"/>
</dbReference>
<protein>
    <submittedName>
        <fullName evidence="2">Uncharacterized protein</fullName>
    </submittedName>
</protein>
<evidence type="ECO:0000256" key="1">
    <source>
        <dbReference type="SAM" id="MobiDB-lite"/>
    </source>
</evidence>
<proteinExistence type="predicted"/>
<evidence type="ECO:0000313" key="3">
    <source>
        <dbReference type="Proteomes" id="UP000053558"/>
    </source>
</evidence>
<organism evidence="2 3">
    <name type="scientific">Coniophora puteana (strain RWD-64-598)</name>
    <name type="common">Brown rot fungus</name>
    <dbReference type="NCBI Taxonomy" id="741705"/>
    <lineage>
        <taxon>Eukaryota</taxon>
        <taxon>Fungi</taxon>
        <taxon>Dikarya</taxon>
        <taxon>Basidiomycota</taxon>
        <taxon>Agaricomycotina</taxon>
        <taxon>Agaricomycetes</taxon>
        <taxon>Agaricomycetidae</taxon>
        <taxon>Boletales</taxon>
        <taxon>Coniophorineae</taxon>
        <taxon>Coniophoraceae</taxon>
        <taxon>Coniophora</taxon>
    </lineage>
</organism>
<dbReference type="KEGG" id="cput:CONPUDRAFT_72090"/>